<comment type="caution">
    <text evidence="2">The sequence shown here is derived from an EMBL/GenBank/DDBJ whole genome shotgun (WGS) entry which is preliminary data.</text>
</comment>
<evidence type="ECO:0000313" key="2">
    <source>
        <dbReference type="EMBL" id="NJC28082.1"/>
    </source>
</evidence>
<proteinExistence type="predicted"/>
<dbReference type="EMBL" id="JAATJH010000008">
    <property type="protein sequence ID" value="NJC28082.1"/>
    <property type="molecule type" value="Genomic_DNA"/>
</dbReference>
<sequence length="157" mass="17392">MHIAEINIARMQAPLDADSMKEFRDFLDPVNALAESSPGFVWRYEEGAGVQEKQPAPPFGDGLIIVNLSVWESVEQLRDFTFQTVHSYFLRKRGRWFTGLGHPQVACWWVAKGARPTVAEAKAKLELLQRIGTSEAAFALSDNYPASIKGIGKAADA</sequence>
<dbReference type="InterPro" id="IPR011008">
    <property type="entry name" value="Dimeric_a/b-barrel"/>
</dbReference>
<evidence type="ECO:0000313" key="3">
    <source>
        <dbReference type="Proteomes" id="UP000770785"/>
    </source>
</evidence>
<protein>
    <recommendedName>
        <fullName evidence="1">DUF3291 domain-containing protein</fullName>
    </recommendedName>
</protein>
<dbReference type="Proteomes" id="UP000770785">
    <property type="component" value="Unassembled WGS sequence"/>
</dbReference>
<evidence type="ECO:0000259" key="1">
    <source>
        <dbReference type="Pfam" id="PF11695"/>
    </source>
</evidence>
<dbReference type="InterPro" id="IPR021708">
    <property type="entry name" value="DUF3291"/>
</dbReference>
<organism evidence="2 3">
    <name type="scientific">Neolewinella antarctica</name>
    <dbReference type="NCBI Taxonomy" id="442734"/>
    <lineage>
        <taxon>Bacteria</taxon>
        <taxon>Pseudomonadati</taxon>
        <taxon>Bacteroidota</taxon>
        <taxon>Saprospiria</taxon>
        <taxon>Saprospirales</taxon>
        <taxon>Lewinellaceae</taxon>
        <taxon>Neolewinella</taxon>
    </lineage>
</organism>
<dbReference type="SUPFAM" id="SSF54909">
    <property type="entry name" value="Dimeric alpha+beta barrel"/>
    <property type="match status" value="1"/>
</dbReference>
<gene>
    <name evidence="2" type="ORF">GGR27_003601</name>
</gene>
<feature type="domain" description="DUF3291" evidence="1">
    <location>
        <begin position="3"/>
        <end position="141"/>
    </location>
</feature>
<accession>A0ABX0XH59</accession>
<name>A0ABX0XH59_9BACT</name>
<keyword evidence="3" id="KW-1185">Reference proteome</keyword>
<reference evidence="2 3" key="1">
    <citation type="submission" date="2020-03" db="EMBL/GenBank/DDBJ databases">
        <title>Genomic Encyclopedia of Type Strains, Phase IV (KMG-IV): sequencing the most valuable type-strain genomes for metagenomic binning, comparative biology and taxonomic classification.</title>
        <authorList>
            <person name="Goeker M."/>
        </authorList>
    </citation>
    <scope>NUCLEOTIDE SEQUENCE [LARGE SCALE GENOMIC DNA]</scope>
    <source>
        <strain evidence="2 3">DSM 105096</strain>
    </source>
</reference>
<dbReference type="Pfam" id="PF11695">
    <property type="entry name" value="DUF3291"/>
    <property type="match status" value="1"/>
</dbReference>
<dbReference type="RefSeq" id="WP_168039771.1">
    <property type="nucleotide sequence ID" value="NZ_JAATJH010000008.1"/>
</dbReference>